<dbReference type="CDD" id="cd00112">
    <property type="entry name" value="LDLa"/>
    <property type="match status" value="1"/>
</dbReference>
<gene>
    <name evidence="3" type="ORF">J1605_019592</name>
</gene>
<feature type="compositionally biased region" description="Polar residues" evidence="2">
    <location>
        <begin position="82"/>
        <end position="97"/>
    </location>
</feature>
<name>A0AB34HNT3_ESCRO</name>
<dbReference type="SUPFAM" id="SSF57424">
    <property type="entry name" value="LDL receptor-like module"/>
    <property type="match status" value="1"/>
</dbReference>
<keyword evidence="4" id="KW-1185">Reference proteome</keyword>
<reference evidence="3 4" key="1">
    <citation type="submission" date="2022-11" db="EMBL/GenBank/DDBJ databases">
        <title>Whole genome sequence of Eschrichtius robustus ER-17-0199.</title>
        <authorList>
            <person name="Bruniche-Olsen A."/>
            <person name="Black A.N."/>
            <person name="Fields C.J."/>
            <person name="Walden K."/>
            <person name="Dewoody J.A."/>
        </authorList>
    </citation>
    <scope>NUCLEOTIDE SEQUENCE [LARGE SCALE GENOMIC DNA]</scope>
    <source>
        <strain evidence="3">ER-17-0199</strain>
        <tissue evidence="3">Blubber</tissue>
    </source>
</reference>
<dbReference type="Proteomes" id="UP001159641">
    <property type="component" value="Unassembled WGS sequence"/>
</dbReference>
<organism evidence="3 4">
    <name type="scientific">Eschrichtius robustus</name>
    <name type="common">California gray whale</name>
    <name type="synonym">Eschrichtius gibbosus</name>
    <dbReference type="NCBI Taxonomy" id="9764"/>
    <lineage>
        <taxon>Eukaryota</taxon>
        <taxon>Metazoa</taxon>
        <taxon>Chordata</taxon>
        <taxon>Craniata</taxon>
        <taxon>Vertebrata</taxon>
        <taxon>Euteleostomi</taxon>
        <taxon>Mammalia</taxon>
        <taxon>Eutheria</taxon>
        <taxon>Laurasiatheria</taxon>
        <taxon>Artiodactyla</taxon>
        <taxon>Whippomorpha</taxon>
        <taxon>Cetacea</taxon>
        <taxon>Mysticeti</taxon>
        <taxon>Eschrichtiidae</taxon>
        <taxon>Eschrichtius</taxon>
    </lineage>
</organism>
<keyword evidence="1" id="KW-1015">Disulfide bond</keyword>
<dbReference type="InterPro" id="IPR036055">
    <property type="entry name" value="LDL_receptor-like_sf"/>
</dbReference>
<feature type="region of interest" description="Disordered" evidence="2">
    <location>
        <begin position="77"/>
        <end position="105"/>
    </location>
</feature>
<protein>
    <recommendedName>
        <fullName evidence="5">CUB domain-containing protein</fullName>
    </recommendedName>
</protein>
<dbReference type="AlphaFoldDB" id="A0AB34HNT3"/>
<sequence>MSKYCGSYMDHQTIFRVPNSLVHVQLQCSSRLSDKPLLVEYGSYNISQLTLKPACNSSSFRQHGPLVCDGFSDCEDGRDEQNCTQKNPRSRESSWAQTKRKSWSL</sequence>
<evidence type="ECO:0000256" key="1">
    <source>
        <dbReference type="ARBA" id="ARBA00023157"/>
    </source>
</evidence>
<dbReference type="Gene3D" id="4.10.1220.10">
    <property type="entry name" value="EGF-type module"/>
    <property type="match status" value="1"/>
</dbReference>
<evidence type="ECO:0000256" key="2">
    <source>
        <dbReference type="SAM" id="MobiDB-lite"/>
    </source>
</evidence>
<proteinExistence type="predicted"/>
<evidence type="ECO:0008006" key="5">
    <source>
        <dbReference type="Google" id="ProtNLM"/>
    </source>
</evidence>
<accession>A0AB34HNT3</accession>
<evidence type="ECO:0000313" key="4">
    <source>
        <dbReference type="Proteomes" id="UP001159641"/>
    </source>
</evidence>
<dbReference type="EMBL" id="JAIQCJ010001087">
    <property type="protein sequence ID" value="KAJ8792666.1"/>
    <property type="molecule type" value="Genomic_DNA"/>
</dbReference>
<comment type="caution">
    <text evidence="3">The sequence shown here is derived from an EMBL/GenBank/DDBJ whole genome shotgun (WGS) entry which is preliminary data.</text>
</comment>
<evidence type="ECO:0000313" key="3">
    <source>
        <dbReference type="EMBL" id="KAJ8792666.1"/>
    </source>
</evidence>
<dbReference type="InterPro" id="IPR002172">
    <property type="entry name" value="LDrepeatLR_classA_rpt"/>
</dbReference>